<comment type="caution">
    <text evidence="1">The sequence shown here is derived from an EMBL/GenBank/DDBJ whole genome shotgun (WGS) entry which is preliminary data.</text>
</comment>
<organism evidence="1 2">
    <name type="scientific">Tectimicrobiota bacterium</name>
    <dbReference type="NCBI Taxonomy" id="2528274"/>
    <lineage>
        <taxon>Bacteria</taxon>
        <taxon>Pseudomonadati</taxon>
        <taxon>Nitrospinota/Tectimicrobiota group</taxon>
        <taxon>Candidatus Tectimicrobiota</taxon>
    </lineage>
</organism>
<dbReference type="AlphaFoldDB" id="A0A937W7N1"/>
<dbReference type="Gene3D" id="3.40.50.1820">
    <property type="entry name" value="alpha/beta hydrolase"/>
    <property type="match status" value="1"/>
</dbReference>
<dbReference type="SUPFAM" id="SSF53474">
    <property type="entry name" value="alpha/beta-Hydrolases"/>
    <property type="match status" value="1"/>
</dbReference>
<dbReference type="InterPro" id="IPR029058">
    <property type="entry name" value="AB_hydrolase_fold"/>
</dbReference>
<dbReference type="EMBL" id="VGLS01001008">
    <property type="protein sequence ID" value="MBM3226690.1"/>
    <property type="molecule type" value="Genomic_DNA"/>
</dbReference>
<gene>
    <name evidence="1" type="ORF">FJZ47_23240</name>
</gene>
<dbReference type="Proteomes" id="UP000712673">
    <property type="component" value="Unassembled WGS sequence"/>
</dbReference>
<accession>A0A937W7N1</accession>
<sequence>MPVVAATGHRFRCAVLGKYGMLQASTSPAAASMAPRFTRDAPRVSIPVLFHMQWDDELFPRKGQCALFDALGTPEKSLIAFPGPHSTATPPAVQAWCEFVGRSLAG</sequence>
<evidence type="ECO:0000313" key="2">
    <source>
        <dbReference type="Proteomes" id="UP000712673"/>
    </source>
</evidence>
<name>A0A937W7N1_UNCTE</name>
<reference evidence="1" key="1">
    <citation type="submission" date="2019-03" db="EMBL/GenBank/DDBJ databases">
        <title>Lake Tanganyika Metagenome-Assembled Genomes (MAGs).</title>
        <authorList>
            <person name="Tran P."/>
        </authorList>
    </citation>
    <scope>NUCLEOTIDE SEQUENCE</scope>
    <source>
        <strain evidence="1">K_DeepCast_65m_m2_066</strain>
    </source>
</reference>
<evidence type="ECO:0000313" key="1">
    <source>
        <dbReference type="EMBL" id="MBM3226690.1"/>
    </source>
</evidence>
<proteinExistence type="predicted"/>
<protein>
    <submittedName>
        <fullName evidence="1">Uncharacterized protein</fullName>
    </submittedName>
</protein>